<keyword evidence="1" id="KW-0472">Membrane</keyword>
<keyword evidence="1" id="KW-0812">Transmembrane</keyword>
<accession>Q0G0X6</accession>
<organism evidence="3 4">
    <name type="scientific">Fulvimarina pelagi HTCC2506</name>
    <dbReference type="NCBI Taxonomy" id="314231"/>
    <lineage>
        <taxon>Bacteria</taxon>
        <taxon>Pseudomonadati</taxon>
        <taxon>Pseudomonadota</taxon>
        <taxon>Alphaproteobacteria</taxon>
        <taxon>Hyphomicrobiales</taxon>
        <taxon>Aurantimonadaceae</taxon>
        <taxon>Fulvimarina</taxon>
    </lineage>
</organism>
<gene>
    <name evidence="3" type="ORF">FP2506_18284</name>
</gene>
<dbReference type="PANTHER" id="PTHR35342">
    <property type="entry name" value="TRICARBOXYLIC TRANSPORT PROTEIN"/>
    <property type="match status" value="1"/>
</dbReference>
<evidence type="ECO:0000259" key="2">
    <source>
        <dbReference type="Pfam" id="PF01970"/>
    </source>
</evidence>
<feature type="transmembrane region" description="Helical" evidence="1">
    <location>
        <begin position="324"/>
        <end position="348"/>
    </location>
</feature>
<feature type="transmembrane region" description="Helical" evidence="1">
    <location>
        <begin position="206"/>
        <end position="225"/>
    </location>
</feature>
<evidence type="ECO:0000313" key="4">
    <source>
        <dbReference type="Proteomes" id="UP000004310"/>
    </source>
</evidence>
<feature type="transmembrane region" description="Helical" evidence="1">
    <location>
        <begin position="111"/>
        <end position="131"/>
    </location>
</feature>
<protein>
    <recommendedName>
        <fullName evidence="2">DUF112 domain-containing protein</fullName>
    </recommendedName>
</protein>
<dbReference type="InterPro" id="IPR002823">
    <property type="entry name" value="DUF112_TM"/>
</dbReference>
<feature type="transmembrane region" description="Helical" evidence="1">
    <location>
        <begin position="360"/>
        <end position="387"/>
    </location>
</feature>
<comment type="caution">
    <text evidence="3">The sequence shown here is derived from an EMBL/GenBank/DDBJ whole genome shotgun (WGS) entry which is preliminary data.</text>
</comment>
<evidence type="ECO:0000256" key="1">
    <source>
        <dbReference type="SAM" id="Phobius"/>
    </source>
</evidence>
<feature type="transmembrane region" description="Helical" evidence="1">
    <location>
        <begin position="265"/>
        <end position="287"/>
    </location>
</feature>
<dbReference type="eggNOG" id="COG3333">
    <property type="taxonomic scope" value="Bacteria"/>
</dbReference>
<feature type="transmembrane region" description="Helical" evidence="1">
    <location>
        <begin position="407"/>
        <end position="432"/>
    </location>
</feature>
<proteinExistence type="predicted"/>
<feature type="transmembrane region" description="Helical" evidence="1">
    <location>
        <begin position="20"/>
        <end position="39"/>
    </location>
</feature>
<feature type="transmembrane region" description="Helical" evidence="1">
    <location>
        <begin position="45"/>
        <end position="71"/>
    </location>
</feature>
<dbReference type="RefSeq" id="WP_007068771.1">
    <property type="nucleotide sequence ID" value="NZ_DS022272.1"/>
</dbReference>
<evidence type="ECO:0000313" key="3">
    <source>
        <dbReference type="EMBL" id="EAU40863.1"/>
    </source>
</evidence>
<feature type="domain" description="DUF112" evidence="2">
    <location>
        <begin position="20"/>
        <end position="444"/>
    </location>
</feature>
<dbReference type="STRING" id="217511.GCA_001463845_01944"/>
<dbReference type="HOGENOM" id="CLU_022936_2_0_5"/>
<feature type="transmembrane region" description="Helical" evidence="1">
    <location>
        <begin position="468"/>
        <end position="492"/>
    </location>
</feature>
<keyword evidence="1" id="KW-1133">Transmembrane helix</keyword>
<reference evidence="3 4" key="1">
    <citation type="journal article" date="2010" name="J. Bacteriol.">
        <title>Genome sequence of Fulvimarina pelagi HTCC2506T, a Mn(II)-oxidizing alphaproteobacterium possessing an aerobic anoxygenic photosynthetic gene cluster and Xanthorhodopsin.</title>
        <authorList>
            <person name="Kang I."/>
            <person name="Oh H.M."/>
            <person name="Lim S.I."/>
            <person name="Ferriera S."/>
            <person name="Giovannoni S.J."/>
            <person name="Cho J.C."/>
        </authorList>
    </citation>
    <scope>NUCLEOTIDE SEQUENCE [LARGE SCALE GENOMIC DNA]</scope>
    <source>
        <strain evidence="3 4">HTCC2506</strain>
    </source>
</reference>
<name>Q0G0X6_9HYPH</name>
<dbReference type="AlphaFoldDB" id="Q0G0X6"/>
<dbReference type="Proteomes" id="UP000004310">
    <property type="component" value="Unassembled WGS sequence"/>
</dbReference>
<feature type="transmembrane region" description="Helical" evidence="1">
    <location>
        <begin position="439"/>
        <end position="456"/>
    </location>
</feature>
<sequence length="514" mass="53347">MEALSSLADGFSVAFTLQNLFLAFVGCFLGTIIGALPGLGPSNGVAILIPLAFTLGLPATPAIILLTSVYYGAMYGGRISSILLNIPGDEPAMMTTLDGYPMAMKGHAGEALAISGIASFIGSFVATWGLVFLAPVLVAIALLFGPAEYFALYVLAFATLGGLSAKNQAKSALAAAIGLGIAMIGVDGQTGVPRFSFGEVHLYDGIDFLVAIVGLFAVSEVFLFLEHRGERSGPGEDKVKITGRIMPPVSMLKDTAGATGRGTMIGFVAGVLPGAGASLGSFLAYAFEKKWSDKDKSFGTGNPKGIAAPEAGNNASAGGALVPMLALGVPGSGTTAVLLAMLLALNITPGPLLFTQNADVVWGLIAALFIGNVMLLIMNLPLIALFARVLLIPVRYLMPAVAMISFVSVYGISGSTFDITMVVLFGVLGWFLRKIEVPTVPVVLGILLGNAMEVNLRREMTISNGDLWALIDSPISIVLWLLAIGGFVFPIVMGQIRKKPAGISATEKEMADPD</sequence>
<keyword evidence="4" id="KW-1185">Reference proteome</keyword>
<feature type="transmembrane region" description="Helical" evidence="1">
    <location>
        <begin position="137"/>
        <end position="157"/>
    </location>
</feature>
<dbReference type="PANTHER" id="PTHR35342:SF5">
    <property type="entry name" value="TRICARBOXYLIC TRANSPORT PROTEIN"/>
    <property type="match status" value="1"/>
</dbReference>
<feature type="transmembrane region" description="Helical" evidence="1">
    <location>
        <begin position="169"/>
        <end position="186"/>
    </location>
</feature>
<dbReference type="EMBL" id="AATP01000005">
    <property type="protein sequence ID" value="EAU40863.1"/>
    <property type="molecule type" value="Genomic_DNA"/>
</dbReference>
<dbReference type="Pfam" id="PF01970">
    <property type="entry name" value="TctA"/>
    <property type="match status" value="1"/>
</dbReference>